<accession>A0A8X8VV49</accession>
<name>A0A8X8VV49_SALSN</name>
<evidence type="ECO:0000313" key="1">
    <source>
        <dbReference type="EMBL" id="KAG6382876.1"/>
    </source>
</evidence>
<gene>
    <name evidence="1" type="ORF">SASPL_157405</name>
</gene>
<reference evidence="1" key="1">
    <citation type="submission" date="2018-01" db="EMBL/GenBank/DDBJ databases">
        <authorList>
            <person name="Mao J.F."/>
        </authorList>
    </citation>
    <scope>NUCLEOTIDE SEQUENCE</scope>
    <source>
        <strain evidence="1">Huo1</strain>
        <tissue evidence="1">Leaf</tissue>
    </source>
</reference>
<proteinExistence type="predicted"/>
<evidence type="ECO:0000313" key="2">
    <source>
        <dbReference type="Proteomes" id="UP000298416"/>
    </source>
</evidence>
<reference evidence="1" key="2">
    <citation type="submission" date="2020-08" db="EMBL/GenBank/DDBJ databases">
        <title>Plant Genome Project.</title>
        <authorList>
            <person name="Zhang R.-G."/>
        </authorList>
    </citation>
    <scope>NUCLEOTIDE SEQUENCE</scope>
    <source>
        <strain evidence="1">Huo1</strain>
        <tissue evidence="1">Leaf</tissue>
    </source>
</reference>
<dbReference type="AlphaFoldDB" id="A0A8X8VV49"/>
<comment type="caution">
    <text evidence="1">The sequence shown here is derived from an EMBL/GenBank/DDBJ whole genome shotgun (WGS) entry which is preliminary data.</text>
</comment>
<sequence>MTHPLRKPVPVVRSRVVDVRTLRNDPERVDAMVVVVVHLDPFRVYRDANVGDPENVLSVVEDVRILM</sequence>
<protein>
    <submittedName>
        <fullName evidence="1">Uncharacterized protein</fullName>
    </submittedName>
</protein>
<organism evidence="1">
    <name type="scientific">Salvia splendens</name>
    <name type="common">Scarlet sage</name>
    <dbReference type="NCBI Taxonomy" id="180675"/>
    <lineage>
        <taxon>Eukaryota</taxon>
        <taxon>Viridiplantae</taxon>
        <taxon>Streptophyta</taxon>
        <taxon>Embryophyta</taxon>
        <taxon>Tracheophyta</taxon>
        <taxon>Spermatophyta</taxon>
        <taxon>Magnoliopsida</taxon>
        <taxon>eudicotyledons</taxon>
        <taxon>Gunneridae</taxon>
        <taxon>Pentapetalae</taxon>
        <taxon>asterids</taxon>
        <taxon>lamiids</taxon>
        <taxon>Lamiales</taxon>
        <taxon>Lamiaceae</taxon>
        <taxon>Nepetoideae</taxon>
        <taxon>Mentheae</taxon>
        <taxon>Salviinae</taxon>
        <taxon>Salvia</taxon>
        <taxon>Salvia subgen. Calosphace</taxon>
        <taxon>core Calosphace</taxon>
    </lineage>
</organism>
<dbReference type="EMBL" id="PNBA02000851">
    <property type="protein sequence ID" value="KAG6382876.1"/>
    <property type="molecule type" value="Genomic_DNA"/>
</dbReference>
<dbReference type="Proteomes" id="UP000298416">
    <property type="component" value="Unassembled WGS sequence"/>
</dbReference>
<keyword evidence="2" id="KW-1185">Reference proteome</keyword>